<evidence type="ECO:0000256" key="3">
    <source>
        <dbReference type="ARBA" id="ARBA00012417"/>
    </source>
</evidence>
<keyword evidence="5 12" id="KW-0808">Transferase</keyword>
<dbReference type="Pfam" id="PF17657">
    <property type="entry name" value="DNA_pol3_finger"/>
    <property type="match status" value="1"/>
</dbReference>
<dbReference type="NCBIfam" id="TIGR00594">
    <property type="entry name" value="polc"/>
    <property type="match status" value="1"/>
</dbReference>
<dbReference type="InterPro" id="IPR004805">
    <property type="entry name" value="DnaE2/DnaE/PolC"/>
</dbReference>
<evidence type="ECO:0000313" key="13">
    <source>
        <dbReference type="Proteomes" id="UP000830326"/>
    </source>
</evidence>
<dbReference type="EMBL" id="CP095075">
    <property type="protein sequence ID" value="UOR11940.1"/>
    <property type="molecule type" value="Genomic_DNA"/>
</dbReference>
<name>A0ABY4HDF6_9BACI</name>
<evidence type="ECO:0000259" key="11">
    <source>
        <dbReference type="SMART" id="SM00481"/>
    </source>
</evidence>
<dbReference type="GO" id="GO:0003887">
    <property type="term" value="F:DNA-directed DNA polymerase activity"/>
    <property type="evidence" value="ECO:0007669"/>
    <property type="project" value="UniProtKB-EC"/>
</dbReference>
<evidence type="ECO:0000256" key="1">
    <source>
        <dbReference type="ARBA" id="ARBA00004496"/>
    </source>
</evidence>
<dbReference type="Pfam" id="PF07733">
    <property type="entry name" value="DNA_pol3_alpha"/>
    <property type="match status" value="1"/>
</dbReference>
<dbReference type="EC" id="2.7.7.7" evidence="3"/>
<dbReference type="InterPro" id="IPR004013">
    <property type="entry name" value="PHP_dom"/>
</dbReference>
<keyword evidence="6 12" id="KW-0548">Nucleotidyltransferase</keyword>
<organism evidence="12 13">
    <name type="scientific">Halobacillus amylolyticus</name>
    <dbReference type="NCBI Taxonomy" id="2932259"/>
    <lineage>
        <taxon>Bacteria</taxon>
        <taxon>Bacillati</taxon>
        <taxon>Bacillota</taxon>
        <taxon>Bacilli</taxon>
        <taxon>Bacillales</taxon>
        <taxon>Bacillaceae</taxon>
        <taxon>Halobacillus</taxon>
    </lineage>
</organism>
<evidence type="ECO:0000256" key="4">
    <source>
        <dbReference type="ARBA" id="ARBA00019114"/>
    </source>
</evidence>
<dbReference type="RefSeq" id="WP_245032385.1">
    <property type="nucleotide sequence ID" value="NZ_CP095075.1"/>
</dbReference>
<dbReference type="PANTHER" id="PTHR32294:SF0">
    <property type="entry name" value="DNA POLYMERASE III SUBUNIT ALPHA"/>
    <property type="match status" value="1"/>
</dbReference>
<comment type="function">
    <text evidence="9">DNA polymerase III is a complex, multichain enzyme responsible for most of the replicative synthesis in bacteria. This DNA polymerase also exhibits 3' to 5' exonuclease activity. The alpha chain is the DNA polymerase.</text>
</comment>
<dbReference type="PANTHER" id="PTHR32294">
    <property type="entry name" value="DNA POLYMERASE III SUBUNIT ALPHA"/>
    <property type="match status" value="1"/>
</dbReference>
<dbReference type="Pfam" id="PF01336">
    <property type="entry name" value="tRNA_anti-codon"/>
    <property type="match status" value="1"/>
</dbReference>
<dbReference type="InterPro" id="IPR029460">
    <property type="entry name" value="DNAPol_HHH"/>
</dbReference>
<comment type="similarity">
    <text evidence="2">Belongs to the DNA polymerase type-C family. DnaE subfamily.</text>
</comment>
<comment type="catalytic activity">
    <reaction evidence="10">
        <text>DNA(n) + a 2'-deoxyribonucleoside 5'-triphosphate = DNA(n+1) + diphosphate</text>
        <dbReference type="Rhea" id="RHEA:22508"/>
        <dbReference type="Rhea" id="RHEA-COMP:17339"/>
        <dbReference type="Rhea" id="RHEA-COMP:17340"/>
        <dbReference type="ChEBI" id="CHEBI:33019"/>
        <dbReference type="ChEBI" id="CHEBI:61560"/>
        <dbReference type="ChEBI" id="CHEBI:173112"/>
        <dbReference type="EC" id="2.7.7.7"/>
    </reaction>
</comment>
<sequence>MSFTHLHVHSGYSLMNSTIQIPSLVRKAKELGFTALALTDDNVMSGAVTFYKACVEEGIKPLLGMRVHLQYKGETFPIVLLAKNLSGYQELLSISTMKQTSEDQLSLYDLPKRTDNLAAILTVSDTSWGQSIINGMFDLVEKDLSEWRTFFNDVSLGVKDYGVRVERQLHQPLKEWSTLKGIPVTAMNEVRYLESSGADAYYCLRAIDNGEKYTPDTHRGNHEYLKAPEEVDAYYKEWWPEVLETNQRIVQSCHVQLDFDQQLIPTFPVPDGQTSDEYLRSLCEQELDSKYNENKEEAKARLNHELDVITSMQFSDYFLIVWDFIDYAKKAGMEAGPGRGSAAGSIVSYLLGITQVEPLHYKLFFERFLNPERITMPDIDIDFPDDRRDEVIAYVANKYGSEHVAQICTFGTFASRSVLRELFKAMSVDHNDAVFILKHIKGGSSNPLKQQVQKSEPLKEYVRSSSHLQKVFQMAIQLEGLPRHVSTHAAGVVISEEPLVRHTALMEGQSNVNLTQMAMGDIESVGLLKVDFLGLKNLSMMRRIEKKIQDYRDRNFSIKAIPLDDKLTFELLQQGKTNGVFQLESQGMKGVLQRLRPNHFEDVVAVNALYRPGPMEYIPVYVNRKHGREDIDYPHEDLQPILQSTFGVLVYQEQIMQVAQKLAGYSLGEADLLRRAVSKKQRELLVQQRQQFVTSSTAIGYSEGVANELFDWIVKFASYGFNRSHAVAYSVISYQLAYLKAHYPSHFLAELINSTIGDRDKLSTHLREAKDLSAKLKGPSINYSHSYARDEHGAIRLGFLSIKGIGFQAAQAIIEARKEGLFKHLNDFCLRVPSKEVSRSCIESLIMAGAFDELQQNRASLLASIDKALEQGELFKEFQDQPGLFSSDLDMGGKAISVDPFPILQQLTMEKEVLGTYLSEHPLEAHRPQLVQKSFITLNEALRRKQAKSVKAAVVVEQMKEIRTKRGDPMSFLTVSDETTEVDAVLFPDVYRDARLWLDNQMLAVIRGKIEERNGRKQWVITTISHFNEQERGNKLSQRLFIKTTISDENKALARLNKLSSYFPGNTPVLLFRSDDRKTYQLGKSYSLNVSEECLRKLHEFFGSSSVALR</sequence>
<evidence type="ECO:0000256" key="7">
    <source>
        <dbReference type="ARBA" id="ARBA00022705"/>
    </source>
</evidence>
<dbReference type="InterPro" id="IPR041931">
    <property type="entry name" value="DNA_pol3_alpha_thumb_dom"/>
</dbReference>
<evidence type="ECO:0000256" key="8">
    <source>
        <dbReference type="ARBA" id="ARBA00022932"/>
    </source>
</evidence>
<accession>A0ABY4HDF6</accession>
<evidence type="ECO:0000256" key="2">
    <source>
        <dbReference type="ARBA" id="ARBA00009496"/>
    </source>
</evidence>
<dbReference type="InterPro" id="IPR003141">
    <property type="entry name" value="Pol/His_phosphatase_N"/>
</dbReference>
<feature type="domain" description="Polymerase/histidinol phosphatase N-terminal" evidence="11">
    <location>
        <begin position="4"/>
        <end position="71"/>
    </location>
</feature>
<reference evidence="12" key="1">
    <citation type="submission" date="2022-04" db="EMBL/GenBank/DDBJ databases">
        <title>Halobacillus sp. isolated from saltern.</title>
        <authorList>
            <person name="Won M."/>
            <person name="Lee C.-M."/>
            <person name="Woen H.-Y."/>
            <person name="Kwon S.-W."/>
        </authorList>
    </citation>
    <scope>NUCLEOTIDE SEQUENCE</scope>
    <source>
        <strain evidence="12">SSHM10-5</strain>
    </source>
</reference>
<dbReference type="InterPro" id="IPR004365">
    <property type="entry name" value="NA-bd_OB_tRNA"/>
</dbReference>
<evidence type="ECO:0000256" key="10">
    <source>
        <dbReference type="ARBA" id="ARBA00049244"/>
    </source>
</evidence>
<keyword evidence="8" id="KW-0239">DNA-directed DNA polymerase</keyword>
<proteinExistence type="inferred from homology"/>
<gene>
    <name evidence="12" type="primary">dnaE</name>
    <name evidence="12" type="ORF">MUO15_20715</name>
</gene>
<dbReference type="Pfam" id="PF02811">
    <property type="entry name" value="PHP"/>
    <property type="match status" value="1"/>
</dbReference>
<protein>
    <recommendedName>
        <fullName evidence="4">DNA polymerase III subunit alpha</fullName>
        <ecNumber evidence="3">2.7.7.7</ecNumber>
    </recommendedName>
</protein>
<dbReference type="Gene3D" id="3.20.20.140">
    <property type="entry name" value="Metal-dependent hydrolases"/>
    <property type="match status" value="1"/>
</dbReference>
<dbReference type="InterPro" id="IPR040982">
    <property type="entry name" value="DNA_pol3_finger"/>
</dbReference>
<evidence type="ECO:0000256" key="9">
    <source>
        <dbReference type="ARBA" id="ARBA00025611"/>
    </source>
</evidence>
<dbReference type="CDD" id="cd04485">
    <property type="entry name" value="DnaE_OBF"/>
    <property type="match status" value="1"/>
</dbReference>
<dbReference type="NCBIfam" id="NF004226">
    <property type="entry name" value="PRK05673.1"/>
    <property type="match status" value="1"/>
</dbReference>
<evidence type="ECO:0000256" key="6">
    <source>
        <dbReference type="ARBA" id="ARBA00022695"/>
    </source>
</evidence>
<evidence type="ECO:0000256" key="5">
    <source>
        <dbReference type="ARBA" id="ARBA00022679"/>
    </source>
</evidence>
<dbReference type="InterPro" id="IPR011708">
    <property type="entry name" value="DNA_pol3_alpha_NTPase_dom"/>
</dbReference>
<keyword evidence="7" id="KW-0235">DNA replication</keyword>
<keyword evidence="13" id="KW-1185">Reference proteome</keyword>
<dbReference type="Pfam" id="PF14579">
    <property type="entry name" value="HHH_6"/>
    <property type="match status" value="1"/>
</dbReference>
<dbReference type="CDD" id="cd07431">
    <property type="entry name" value="PHP_PolIIIA"/>
    <property type="match status" value="1"/>
</dbReference>
<dbReference type="SMART" id="SM00481">
    <property type="entry name" value="POLIIIAc"/>
    <property type="match status" value="1"/>
</dbReference>
<dbReference type="InterPro" id="IPR016195">
    <property type="entry name" value="Pol/histidinol_Pase-like"/>
</dbReference>
<evidence type="ECO:0000313" key="12">
    <source>
        <dbReference type="EMBL" id="UOR11940.1"/>
    </source>
</evidence>
<dbReference type="Gene3D" id="1.10.150.870">
    <property type="match status" value="1"/>
</dbReference>
<comment type="subcellular location">
    <subcellularLocation>
        <location evidence="1">Cytoplasm</location>
    </subcellularLocation>
</comment>
<dbReference type="Gene3D" id="1.10.10.1600">
    <property type="entry name" value="Bacterial DNA polymerase III alpha subunit, thumb domain"/>
    <property type="match status" value="1"/>
</dbReference>
<dbReference type="SUPFAM" id="SSF89550">
    <property type="entry name" value="PHP domain-like"/>
    <property type="match status" value="1"/>
</dbReference>
<dbReference type="Proteomes" id="UP000830326">
    <property type="component" value="Chromosome"/>
</dbReference>
<dbReference type="SUPFAM" id="SSF160975">
    <property type="entry name" value="AF1531-like"/>
    <property type="match status" value="1"/>
</dbReference>